<dbReference type="KEGG" id="cic:CICLE_v10029686mg"/>
<gene>
    <name evidence="1" type="ORF">CICLE_v10029686mg</name>
</gene>
<dbReference type="InParanoid" id="V4SHQ5"/>
<sequence length="92" mass="10754">MIISRLPSMSHGPHITDHVFTVSVVLVNMKNKNLPSPYPHTSNMHSSCQPLFFNKNTFQKGLRYALHMDMFTRIQQLRQCFDETKITNYTIQ</sequence>
<name>V4SHQ5_CITCL</name>
<protein>
    <submittedName>
        <fullName evidence="1">Uncharacterized protein</fullName>
    </submittedName>
</protein>
<keyword evidence="2" id="KW-1185">Reference proteome</keyword>
<organism evidence="1 2">
    <name type="scientific">Citrus clementina</name>
    <name type="common">Clementine</name>
    <name type="synonym">Citrus deliciosa x Citrus sinensis</name>
    <dbReference type="NCBI Taxonomy" id="85681"/>
    <lineage>
        <taxon>Eukaryota</taxon>
        <taxon>Viridiplantae</taxon>
        <taxon>Streptophyta</taxon>
        <taxon>Embryophyta</taxon>
        <taxon>Tracheophyta</taxon>
        <taxon>Spermatophyta</taxon>
        <taxon>Magnoliopsida</taxon>
        <taxon>eudicotyledons</taxon>
        <taxon>Gunneridae</taxon>
        <taxon>Pentapetalae</taxon>
        <taxon>rosids</taxon>
        <taxon>malvids</taxon>
        <taxon>Sapindales</taxon>
        <taxon>Rutaceae</taxon>
        <taxon>Aurantioideae</taxon>
        <taxon>Citrus</taxon>
    </lineage>
</organism>
<dbReference type="AlphaFoldDB" id="V4SHQ5"/>
<evidence type="ECO:0000313" key="2">
    <source>
        <dbReference type="Proteomes" id="UP000030687"/>
    </source>
</evidence>
<accession>V4SHQ5</accession>
<reference evidence="1 2" key="1">
    <citation type="submission" date="2013-10" db="EMBL/GenBank/DDBJ databases">
        <authorList>
            <consortium name="International Citrus Genome Consortium"/>
            <person name="Jenkins J."/>
            <person name="Schmutz J."/>
            <person name="Prochnik S."/>
            <person name="Rokhsar D."/>
            <person name="Gmitter F."/>
            <person name="Ollitrault P."/>
            <person name="Machado M."/>
            <person name="Talon M."/>
            <person name="Wincker P."/>
            <person name="Jaillon O."/>
            <person name="Morgante M."/>
        </authorList>
    </citation>
    <scope>NUCLEOTIDE SEQUENCE</scope>
    <source>
        <strain evidence="2">cv. Clemenules</strain>
    </source>
</reference>
<proteinExistence type="predicted"/>
<dbReference type="Proteomes" id="UP000030687">
    <property type="component" value="Unassembled WGS sequence"/>
</dbReference>
<dbReference type="EMBL" id="KI536978">
    <property type="protein sequence ID" value="ESR36571.1"/>
    <property type="molecule type" value="Genomic_DNA"/>
</dbReference>
<dbReference type="Gramene" id="ESR36571">
    <property type="protein sequence ID" value="ESR36571"/>
    <property type="gene ID" value="CICLE_v10029686mg"/>
</dbReference>
<evidence type="ECO:0000313" key="1">
    <source>
        <dbReference type="EMBL" id="ESR36571.1"/>
    </source>
</evidence>